<evidence type="ECO:0000259" key="9">
    <source>
        <dbReference type="Pfam" id="PF20238"/>
    </source>
</evidence>
<keyword evidence="4 8" id="KW-0732">Signal</keyword>
<gene>
    <name evidence="10" type="ORF">G7Y89_g8560</name>
</gene>
<dbReference type="GO" id="GO:0098552">
    <property type="term" value="C:side of membrane"/>
    <property type="evidence" value="ECO:0007669"/>
    <property type="project" value="UniProtKB-KW"/>
</dbReference>
<feature type="signal peptide" evidence="8">
    <location>
        <begin position="1"/>
        <end position="20"/>
    </location>
</feature>
<evidence type="ECO:0000256" key="1">
    <source>
        <dbReference type="ARBA" id="ARBA00004609"/>
    </source>
</evidence>
<dbReference type="PANTHER" id="PTHR34992:SF2">
    <property type="entry name" value="COPPER ACQUISITION FACTOR BIM1-LIKE DOMAIN-CONTAINING PROTEIN"/>
    <property type="match status" value="1"/>
</dbReference>
<evidence type="ECO:0000256" key="3">
    <source>
        <dbReference type="ARBA" id="ARBA00022622"/>
    </source>
</evidence>
<evidence type="ECO:0000256" key="4">
    <source>
        <dbReference type="ARBA" id="ARBA00022729"/>
    </source>
</evidence>
<dbReference type="CDD" id="cd21176">
    <property type="entry name" value="LPMO_auxiliary-like"/>
    <property type="match status" value="1"/>
</dbReference>
<protein>
    <recommendedName>
        <fullName evidence="9">Copper acquisition factor BIM1-like domain-containing protein</fullName>
    </recommendedName>
</protein>
<keyword evidence="6" id="KW-0325">Glycoprotein</keyword>
<dbReference type="Proteomes" id="UP000566819">
    <property type="component" value="Unassembled WGS sequence"/>
</dbReference>
<dbReference type="InterPro" id="IPR046936">
    <property type="entry name" value="BIM1-like"/>
</dbReference>
<sequence>MAALVFLLVTAALRIQLVSAHFQINYPSWRDDSFNAPFSQYTYPCAGVDESDSAINRTAWPLTGGSLNIDFHHPFTYVFLNLGVGTNVTNFNISLNAMPINETGNGTFCIEKFVIPSGLGLTDGTNASLQISTVGPTGAALYNCADIVFRSNATLLPASQCSNDTGVSWSVVNQEFNGSTPITMTTNSANASATAKSGASASAAMNKFAASAAVVVLGVVFSVAL</sequence>
<evidence type="ECO:0000313" key="10">
    <source>
        <dbReference type="EMBL" id="KAF4629586.1"/>
    </source>
</evidence>
<dbReference type="OrthoDB" id="5333578at2759"/>
<comment type="caution">
    <text evidence="10">The sequence shown here is derived from an EMBL/GenBank/DDBJ whole genome shotgun (WGS) entry which is preliminary data.</text>
</comment>
<proteinExistence type="predicted"/>
<keyword evidence="11" id="KW-1185">Reference proteome</keyword>
<evidence type="ECO:0000256" key="5">
    <source>
        <dbReference type="ARBA" id="ARBA00023136"/>
    </source>
</evidence>
<name>A0A8H4RIX5_9HELO</name>
<organism evidence="10 11">
    <name type="scientific">Cudoniella acicularis</name>
    <dbReference type="NCBI Taxonomy" id="354080"/>
    <lineage>
        <taxon>Eukaryota</taxon>
        <taxon>Fungi</taxon>
        <taxon>Dikarya</taxon>
        <taxon>Ascomycota</taxon>
        <taxon>Pezizomycotina</taxon>
        <taxon>Leotiomycetes</taxon>
        <taxon>Helotiales</taxon>
        <taxon>Tricladiaceae</taxon>
        <taxon>Cudoniella</taxon>
    </lineage>
</organism>
<feature type="chain" id="PRO_5034016081" description="Copper acquisition factor BIM1-like domain-containing protein" evidence="8">
    <location>
        <begin position="21"/>
        <end position="225"/>
    </location>
</feature>
<evidence type="ECO:0000256" key="7">
    <source>
        <dbReference type="ARBA" id="ARBA00023288"/>
    </source>
</evidence>
<evidence type="ECO:0000256" key="8">
    <source>
        <dbReference type="SAM" id="SignalP"/>
    </source>
</evidence>
<dbReference type="EMBL" id="JAAMPI010000656">
    <property type="protein sequence ID" value="KAF4629586.1"/>
    <property type="molecule type" value="Genomic_DNA"/>
</dbReference>
<feature type="domain" description="Copper acquisition factor BIM1-like" evidence="9">
    <location>
        <begin position="19"/>
        <end position="166"/>
    </location>
</feature>
<evidence type="ECO:0000313" key="11">
    <source>
        <dbReference type="Proteomes" id="UP000566819"/>
    </source>
</evidence>
<comment type="subcellular location">
    <subcellularLocation>
        <location evidence="1">Cell membrane</location>
        <topology evidence="1">Lipid-anchor</topology>
        <topology evidence="1">GPI-anchor</topology>
    </subcellularLocation>
</comment>
<evidence type="ECO:0000256" key="6">
    <source>
        <dbReference type="ARBA" id="ARBA00023180"/>
    </source>
</evidence>
<dbReference type="GO" id="GO:0005886">
    <property type="term" value="C:plasma membrane"/>
    <property type="evidence" value="ECO:0007669"/>
    <property type="project" value="UniProtKB-SubCell"/>
</dbReference>
<accession>A0A8H4RIX5</accession>
<keyword evidence="2" id="KW-1003">Cell membrane</keyword>
<dbReference type="InterPro" id="IPR046530">
    <property type="entry name" value="BIM1-like_dom"/>
</dbReference>
<evidence type="ECO:0000256" key="2">
    <source>
        <dbReference type="ARBA" id="ARBA00022475"/>
    </source>
</evidence>
<dbReference type="Pfam" id="PF20238">
    <property type="entry name" value="BIM1-like_dom"/>
    <property type="match status" value="1"/>
</dbReference>
<dbReference type="PANTHER" id="PTHR34992">
    <property type="entry name" value="HYPHAL ANASTAMOSIS-7 PROTEIN"/>
    <property type="match status" value="1"/>
</dbReference>
<reference evidence="10 11" key="1">
    <citation type="submission" date="2020-03" db="EMBL/GenBank/DDBJ databases">
        <title>Draft Genome Sequence of Cudoniella acicularis.</title>
        <authorList>
            <person name="Buettner E."/>
            <person name="Kellner H."/>
        </authorList>
    </citation>
    <scope>NUCLEOTIDE SEQUENCE [LARGE SCALE GENOMIC DNA]</scope>
    <source>
        <strain evidence="10 11">DSM 108380</strain>
    </source>
</reference>
<keyword evidence="3" id="KW-0336">GPI-anchor</keyword>
<keyword evidence="7" id="KW-0449">Lipoprotein</keyword>
<dbReference type="AlphaFoldDB" id="A0A8H4RIX5"/>
<keyword evidence="5" id="KW-0472">Membrane</keyword>